<evidence type="ECO:0000313" key="3">
    <source>
        <dbReference type="Proteomes" id="UP000265515"/>
    </source>
</evidence>
<feature type="region of interest" description="Disordered" evidence="1">
    <location>
        <begin position="613"/>
        <end position="664"/>
    </location>
</feature>
<reference evidence="2 3" key="1">
    <citation type="journal article" date="2018" name="Cell">
        <title>The Chara Genome: Secondary Complexity and Implications for Plant Terrestrialization.</title>
        <authorList>
            <person name="Nishiyama T."/>
            <person name="Sakayama H."/>
            <person name="Vries J.D."/>
            <person name="Buschmann H."/>
            <person name="Saint-Marcoux D."/>
            <person name="Ullrich K.K."/>
            <person name="Haas F.B."/>
            <person name="Vanderstraeten L."/>
            <person name="Becker D."/>
            <person name="Lang D."/>
            <person name="Vosolsobe S."/>
            <person name="Rombauts S."/>
            <person name="Wilhelmsson P.K.I."/>
            <person name="Janitza P."/>
            <person name="Kern R."/>
            <person name="Heyl A."/>
            <person name="Rumpler F."/>
            <person name="Villalobos L.I.A.C."/>
            <person name="Clay J.M."/>
            <person name="Skokan R."/>
            <person name="Toyoda A."/>
            <person name="Suzuki Y."/>
            <person name="Kagoshima H."/>
            <person name="Schijlen E."/>
            <person name="Tajeshwar N."/>
            <person name="Catarino B."/>
            <person name="Hetherington A.J."/>
            <person name="Saltykova A."/>
            <person name="Bonnot C."/>
            <person name="Breuninger H."/>
            <person name="Symeonidi A."/>
            <person name="Radhakrishnan G.V."/>
            <person name="Van Nieuwerburgh F."/>
            <person name="Deforce D."/>
            <person name="Chang C."/>
            <person name="Karol K.G."/>
            <person name="Hedrich R."/>
            <person name="Ulvskov P."/>
            <person name="Glockner G."/>
            <person name="Delwiche C.F."/>
            <person name="Petrasek J."/>
            <person name="Van de Peer Y."/>
            <person name="Friml J."/>
            <person name="Beilby M."/>
            <person name="Dolan L."/>
            <person name="Kohara Y."/>
            <person name="Sugano S."/>
            <person name="Fujiyama A."/>
            <person name="Delaux P.-M."/>
            <person name="Quint M."/>
            <person name="TheiBen G."/>
            <person name="Hagemann M."/>
            <person name="Harholt J."/>
            <person name="Dunand C."/>
            <person name="Zachgo S."/>
            <person name="Langdale J."/>
            <person name="Maumus F."/>
            <person name="Straeten D.V.D."/>
            <person name="Gould S.B."/>
            <person name="Rensing S.A."/>
        </authorList>
    </citation>
    <scope>NUCLEOTIDE SEQUENCE [LARGE SCALE GENOMIC DNA]</scope>
    <source>
        <strain evidence="2 3">S276</strain>
    </source>
</reference>
<dbReference type="OrthoDB" id="6155112at2759"/>
<evidence type="ECO:0000313" key="2">
    <source>
        <dbReference type="EMBL" id="GBG82267.1"/>
    </source>
</evidence>
<gene>
    <name evidence="2" type="ORF">CBR_g34551</name>
</gene>
<comment type="caution">
    <text evidence="2">The sequence shown here is derived from an EMBL/GenBank/DDBJ whole genome shotgun (WGS) entry which is preliminary data.</text>
</comment>
<sequence length="664" mass="74373">MQFWPGRQPGNDGGTPVSSVANDDDCDTNSASESIAECDRRYSSSPSVFRESLFVPFRVVICVARSSASVVDDGVFSCDVADAAHRFRRTTWWGGVKRWNMRLPLPEFQCGKGCTWHWSSAKVGTGGVGESRIESQLFHLIVAAGLTYTQLNNLLTGFGMKEVRKETFYNFFHDEGKGLRQWLRHVERVTQRSFDRVIALLRHSRDPVVVLVDDRYDSSRDAQHCTVSAVDLKSGMLVGTKTMERGGESFWRLETQCVERLLQRLKDEKNLIIVEVVHDDCGAVDVVLRCMNIDSQKCMWHKVKALIKRLREVVRATKTVKPGAVGACAHVREVKCFTKKELGEWLESRGVRVEAVGAQKKDEVVELVWVVLFPDQVAKPLSDDAIEIDALEMLHSHAAEEAKKWLYAACRLRKSAGDDDGDLLATHVQHLANHWAGDQSLCEKELPNLCKAAGGHERAALYEKGGRVHSAISCCLQQFASNTKMAYYTRARITFNNKCFHSVINKYATKRLNFTKSYEARVCCTALEWNKNKAIKPVRSIYRRPTNVTHRRRSAIRHVYGTQDTSWRFDIAAEVFGTGRVGDWARYMLQQRDVEDPIFETVDDDADFGLSVDDEDVAADDGALPSSPPRAESSDCVSSNDDASSTSDAAEDTPGDEFVGPVLS</sequence>
<dbReference type="PANTHER" id="PTHR31751:SF7">
    <property type="entry name" value="THAP-TYPE DOMAIN-CONTAINING PROTEIN"/>
    <property type="match status" value="1"/>
</dbReference>
<protein>
    <submittedName>
        <fullName evidence="2">Uncharacterized protein</fullName>
    </submittedName>
</protein>
<accession>A0A388LJ21</accession>
<dbReference type="EMBL" id="BFEA01000401">
    <property type="protein sequence ID" value="GBG82267.1"/>
    <property type="molecule type" value="Genomic_DNA"/>
</dbReference>
<proteinExistence type="predicted"/>
<keyword evidence="3" id="KW-1185">Reference proteome</keyword>
<feature type="region of interest" description="Disordered" evidence="1">
    <location>
        <begin position="1"/>
        <end position="32"/>
    </location>
</feature>
<evidence type="ECO:0000256" key="1">
    <source>
        <dbReference type="SAM" id="MobiDB-lite"/>
    </source>
</evidence>
<dbReference type="Gramene" id="GBG82267">
    <property type="protein sequence ID" value="GBG82267"/>
    <property type="gene ID" value="CBR_g34551"/>
</dbReference>
<feature type="compositionally biased region" description="Low complexity" evidence="1">
    <location>
        <begin position="638"/>
        <end position="648"/>
    </location>
</feature>
<dbReference type="Proteomes" id="UP000265515">
    <property type="component" value="Unassembled WGS sequence"/>
</dbReference>
<dbReference type="PANTHER" id="PTHR31751">
    <property type="entry name" value="SI:CH211-108C17.2-RELATED-RELATED"/>
    <property type="match status" value="1"/>
</dbReference>
<name>A0A388LJ21_CHABU</name>
<organism evidence="2 3">
    <name type="scientific">Chara braunii</name>
    <name type="common">Braun's stonewort</name>
    <dbReference type="NCBI Taxonomy" id="69332"/>
    <lineage>
        <taxon>Eukaryota</taxon>
        <taxon>Viridiplantae</taxon>
        <taxon>Streptophyta</taxon>
        <taxon>Charophyceae</taxon>
        <taxon>Charales</taxon>
        <taxon>Characeae</taxon>
        <taxon>Chara</taxon>
    </lineage>
</organism>
<dbReference type="AlphaFoldDB" id="A0A388LJ21"/>